<sequence length="93" mass="9255">HGGLGAGAGLVIIVYDVIIATLTGVHVVFAPVVNDVVAKIAVLEPRRVGVAAAIKARGAAVAVHKQIVVHTGVLAAPDAAVAVVLEVGIARLE</sequence>
<dbReference type="AlphaFoldDB" id="A0A699XFK0"/>
<keyword evidence="1" id="KW-0812">Transmembrane</keyword>
<organism evidence="2">
    <name type="scientific">Tanacetum cinerariifolium</name>
    <name type="common">Dalmatian daisy</name>
    <name type="synonym">Chrysanthemum cinerariifolium</name>
    <dbReference type="NCBI Taxonomy" id="118510"/>
    <lineage>
        <taxon>Eukaryota</taxon>
        <taxon>Viridiplantae</taxon>
        <taxon>Streptophyta</taxon>
        <taxon>Embryophyta</taxon>
        <taxon>Tracheophyta</taxon>
        <taxon>Spermatophyta</taxon>
        <taxon>Magnoliopsida</taxon>
        <taxon>eudicotyledons</taxon>
        <taxon>Gunneridae</taxon>
        <taxon>Pentapetalae</taxon>
        <taxon>asterids</taxon>
        <taxon>campanulids</taxon>
        <taxon>Asterales</taxon>
        <taxon>Asteraceae</taxon>
        <taxon>Asteroideae</taxon>
        <taxon>Anthemideae</taxon>
        <taxon>Anthemidinae</taxon>
        <taxon>Tanacetum</taxon>
    </lineage>
</organism>
<keyword evidence="1" id="KW-1133">Transmembrane helix</keyword>
<proteinExistence type="predicted"/>
<accession>A0A699XFK0</accession>
<evidence type="ECO:0000313" key="2">
    <source>
        <dbReference type="EMBL" id="GFD55611.1"/>
    </source>
</evidence>
<dbReference type="EMBL" id="BKCJ011819693">
    <property type="protein sequence ID" value="GFD55611.1"/>
    <property type="molecule type" value="Genomic_DNA"/>
</dbReference>
<keyword evidence="1" id="KW-0472">Membrane</keyword>
<evidence type="ECO:0000256" key="1">
    <source>
        <dbReference type="SAM" id="Phobius"/>
    </source>
</evidence>
<gene>
    <name evidence="2" type="ORF">Tci_927580</name>
</gene>
<protein>
    <submittedName>
        <fullName evidence="2">Uncharacterized protein</fullName>
    </submittedName>
</protein>
<comment type="caution">
    <text evidence="2">The sequence shown here is derived from an EMBL/GenBank/DDBJ whole genome shotgun (WGS) entry which is preliminary data.</text>
</comment>
<feature type="transmembrane region" description="Helical" evidence="1">
    <location>
        <begin position="6"/>
        <end position="29"/>
    </location>
</feature>
<reference evidence="2" key="1">
    <citation type="journal article" date="2019" name="Sci. Rep.">
        <title>Draft genome of Tanacetum cinerariifolium, the natural source of mosquito coil.</title>
        <authorList>
            <person name="Yamashiro T."/>
            <person name="Shiraishi A."/>
            <person name="Satake H."/>
            <person name="Nakayama K."/>
        </authorList>
    </citation>
    <scope>NUCLEOTIDE SEQUENCE</scope>
</reference>
<name>A0A699XFK0_TANCI</name>
<feature type="non-terminal residue" evidence="2">
    <location>
        <position position="1"/>
    </location>
</feature>
<feature type="non-terminal residue" evidence="2">
    <location>
        <position position="93"/>
    </location>
</feature>